<organism evidence="4 5">
    <name type="scientific">Flavobacterium zepuense</name>
    <dbReference type="NCBI Taxonomy" id="2593302"/>
    <lineage>
        <taxon>Bacteria</taxon>
        <taxon>Pseudomonadati</taxon>
        <taxon>Bacteroidota</taxon>
        <taxon>Flavobacteriia</taxon>
        <taxon>Flavobacteriales</taxon>
        <taxon>Flavobacteriaceae</taxon>
        <taxon>Flavobacterium</taxon>
    </lineage>
</organism>
<feature type="domain" description="PorZ N-terminal beta-propeller" evidence="3">
    <location>
        <begin position="43"/>
        <end position="203"/>
    </location>
</feature>
<gene>
    <name evidence="4" type="ORF">FMM05_17075</name>
</gene>
<evidence type="ECO:0000256" key="2">
    <source>
        <dbReference type="SAM" id="SignalP"/>
    </source>
</evidence>
<dbReference type="Pfam" id="PF07494">
    <property type="entry name" value="Reg_prop"/>
    <property type="match status" value="1"/>
</dbReference>
<dbReference type="NCBIfam" id="TIGR04183">
    <property type="entry name" value="Por_Secre_tail"/>
    <property type="match status" value="1"/>
</dbReference>
<proteinExistence type="predicted"/>
<dbReference type="Pfam" id="PF21544">
    <property type="entry name" value="PorZ_N_b_propeller"/>
    <property type="match status" value="1"/>
</dbReference>
<comment type="caution">
    <text evidence="4">The sequence shown here is derived from an EMBL/GenBank/DDBJ whole genome shotgun (WGS) entry which is preliminary data.</text>
</comment>
<dbReference type="RefSeq" id="WP_143374634.1">
    <property type="nucleotide sequence ID" value="NZ_VJVZ01000012.1"/>
</dbReference>
<evidence type="ECO:0000259" key="3">
    <source>
        <dbReference type="Pfam" id="PF21544"/>
    </source>
</evidence>
<dbReference type="EMBL" id="VJVZ01000012">
    <property type="protein sequence ID" value="TRW22591.1"/>
    <property type="molecule type" value="Genomic_DNA"/>
</dbReference>
<sequence>MKQFLPLYFLLLSITCFAQGDQTWGSYFSYYNTVDIAQSSSKVFAASENAIFSQNTINGELKTITSVDGLKAENITTIYHSTDFNRTLIGNSNGLLLVINPDNKIVSKIDIVQEATVASNKKKINHIDEYNGIAYISCDFGVALLNLATLEFGDTYYLGPNGAEIPVIQTAVYNGFIYACTDGFGIRKAAFGNPNLNDYNQWTQEFGGSWTGILAYADHLFGIDAQGGFFRLINTSPFPFTFLPSGATDLKISNGYMVATCPTKVVVYSELNQVLQITDILDAENTPETFTCASIVGGILYIGTTTKGVFAMDMSILTANNITPNGPLRNAIFSLAKSANNLWAVFGYYNYYYTPEYLSKHGISKYTAEGWESISYPEITTAVGADVLAITDVIVNPTNEKQAYFSSHGSGLLKVVDDVPEILYREGNSPFEHEQVDNTTSVRVDGTAYDSEGNLWVMNSMTKKPLKKLSTNGTSWTSYSFEDFIPTAKLIRENYGQLVIDKNDTKWITGYQIGLIAYNEKLDKRVVVGEEAGLASNYVKSIAIDNNNRLWIGTARGLSVISSIERFVSDEDLTPAPVIFVDEEGNASELMYEQTILDIEVDGANNKWFATGAGAFLVSPDGQKTLFHFTKENSPLPSNTINDMEIDPATGEVFFATDRGMVSYKGTSTAAADDLSKVYVYPNPVRPGFDGDVKISGLVDNANIKITDIEGNLVYETTSEGGTVLWDTRAFGKYKVASGVYMIFIAAEDAVETKVKKVMIIRGN</sequence>
<dbReference type="Proteomes" id="UP000320643">
    <property type="component" value="Unassembled WGS sequence"/>
</dbReference>
<evidence type="ECO:0000313" key="4">
    <source>
        <dbReference type="EMBL" id="TRW22591.1"/>
    </source>
</evidence>
<evidence type="ECO:0000256" key="1">
    <source>
        <dbReference type="ARBA" id="ARBA00022729"/>
    </source>
</evidence>
<dbReference type="InterPro" id="IPR015943">
    <property type="entry name" value="WD40/YVTN_repeat-like_dom_sf"/>
</dbReference>
<dbReference type="InterPro" id="IPR048954">
    <property type="entry name" value="PorZ_N"/>
</dbReference>
<dbReference type="InterPro" id="IPR011110">
    <property type="entry name" value="Reg_prop"/>
</dbReference>
<name>A0A552UWH6_9FLAO</name>
<keyword evidence="5" id="KW-1185">Reference proteome</keyword>
<protein>
    <submittedName>
        <fullName evidence="4">T9SS type A sorting domain-containing protein</fullName>
    </submittedName>
</protein>
<dbReference type="Gene3D" id="2.130.10.10">
    <property type="entry name" value="YVTN repeat-like/Quinoprotein amine dehydrogenase"/>
    <property type="match status" value="2"/>
</dbReference>
<dbReference type="InterPro" id="IPR026444">
    <property type="entry name" value="Secre_tail"/>
</dbReference>
<evidence type="ECO:0000313" key="5">
    <source>
        <dbReference type="Proteomes" id="UP000320643"/>
    </source>
</evidence>
<feature type="chain" id="PRO_5021793633" evidence="2">
    <location>
        <begin position="19"/>
        <end position="764"/>
    </location>
</feature>
<dbReference type="OrthoDB" id="9807410at2"/>
<dbReference type="SUPFAM" id="SSF63829">
    <property type="entry name" value="Calcium-dependent phosphotriesterase"/>
    <property type="match status" value="2"/>
</dbReference>
<accession>A0A552UWH6</accession>
<feature type="signal peptide" evidence="2">
    <location>
        <begin position="1"/>
        <end position="18"/>
    </location>
</feature>
<dbReference type="AlphaFoldDB" id="A0A552UWH6"/>
<keyword evidence="1 2" id="KW-0732">Signal</keyword>
<reference evidence="4 5" key="1">
    <citation type="submission" date="2019-07" db="EMBL/GenBank/DDBJ databases">
        <title>Flavobacterium sp. nov., isolated from glacier ice.</title>
        <authorList>
            <person name="Liu Q."/>
            <person name="Xin Y.-H."/>
        </authorList>
    </citation>
    <scope>NUCLEOTIDE SEQUENCE [LARGE SCALE GENOMIC DNA]</scope>
    <source>
        <strain evidence="4 5">ZT4R6</strain>
    </source>
</reference>